<feature type="non-terminal residue" evidence="1">
    <location>
        <position position="79"/>
    </location>
</feature>
<name>A0A8S2UT03_9BILA</name>
<gene>
    <name evidence="1" type="ORF">GIL414_LOCUS28125</name>
</gene>
<evidence type="ECO:0000313" key="2">
    <source>
        <dbReference type="Proteomes" id="UP000681720"/>
    </source>
</evidence>
<reference evidence="1" key="1">
    <citation type="submission" date="2021-02" db="EMBL/GenBank/DDBJ databases">
        <authorList>
            <person name="Nowell W R."/>
        </authorList>
    </citation>
    <scope>NUCLEOTIDE SEQUENCE</scope>
</reference>
<comment type="caution">
    <text evidence="1">The sequence shown here is derived from an EMBL/GenBank/DDBJ whole genome shotgun (WGS) entry which is preliminary data.</text>
</comment>
<accession>A0A8S2UT03</accession>
<dbReference type="AlphaFoldDB" id="A0A8S2UT03"/>
<protein>
    <submittedName>
        <fullName evidence="1">Uncharacterized protein</fullName>
    </submittedName>
</protein>
<organism evidence="1 2">
    <name type="scientific">Rotaria magnacalcarata</name>
    <dbReference type="NCBI Taxonomy" id="392030"/>
    <lineage>
        <taxon>Eukaryota</taxon>
        <taxon>Metazoa</taxon>
        <taxon>Spiralia</taxon>
        <taxon>Gnathifera</taxon>
        <taxon>Rotifera</taxon>
        <taxon>Eurotatoria</taxon>
        <taxon>Bdelloidea</taxon>
        <taxon>Philodinida</taxon>
        <taxon>Philodinidae</taxon>
        <taxon>Rotaria</taxon>
    </lineage>
</organism>
<dbReference type="EMBL" id="CAJOBJ010046841">
    <property type="protein sequence ID" value="CAF4354657.1"/>
    <property type="molecule type" value="Genomic_DNA"/>
</dbReference>
<evidence type="ECO:0000313" key="1">
    <source>
        <dbReference type="EMBL" id="CAF4354657.1"/>
    </source>
</evidence>
<dbReference type="Proteomes" id="UP000681720">
    <property type="component" value="Unassembled WGS sequence"/>
</dbReference>
<proteinExistence type="predicted"/>
<sequence>MSYYENFYVSGGYKKEIQHNKENSFIPTDAITIIPNAKKYQPDDLCELLILAPFSPANGLLIIDCDGQVSEPIRFQIES</sequence>